<feature type="compositionally biased region" description="Basic and acidic residues" evidence="1">
    <location>
        <begin position="92"/>
        <end position="118"/>
    </location>
</feature>
<proteinExistence type="predicted"/>
<gene>
    <name evidence="2" type="ORF">E2C01_057210</name>
</gene>
<sequence>MAEFLKDSGFTAHIVSTLPPVKRVRRLPQHSAANNKQISHPASLRQTATLRCANGQLAPKSGQTLGWNALCADRRYLYGQQNAQTTSPLAPRTHEQKTSEDHSGSTRGTDRGALDSRDFSNSTRTPATPKAE</sequence>
<dbReference type="AlphaFoldDB" id="A0A5B7GZW0"/>
<keyword evidence="3" id="KW-1185">Reference proteome</keyword>
<organism evidence="2 3">
    <name type="scientific">Portunus trituberculatus</name>
    <name type="common">Swimming crab</name>
    <name type="synonym">Neptunus trituberculatus</name>
    <dbReference type="NCBI Taxonomy" id="210409"/>
    <lineage>
        <taxon>Eukaryota</taxon>
        <taxon>Metazoa</taxon>
        <taxon>Ecdysozoa</taxon>
        <taxon>Arthropoda</taxon>
        <taxon>Crustacea</taxon>
        <taxon>Multicrustacea</taxon>
        <taxon>Malacostraca</taxon>
        <taxon>Eumalacostraca</taxon>
        <taxon>Eucarida</taxon>
        <taxon>Decapoda</taxon>
        <taxon>Pleocyemata</taxon>
        <taxon>Brachyura</taxon>
        <taxon>Eubrachyura</taxon>
        <taxon>Portunoidea</taxon>
        <taxon>Portunidae</taxon>
        <taxon>Portuninae</taxon>
        <taxon>Portunus</taxon>
    </lineage>
</organism>
<reference evidence="2 3" key="1">
    <citation type="submission" date="2019-05" db="EMBL/GenBank/DDBJ databases">
        <title>Another draft genome of Portunus trituberculatus and its Hox gene families provides insights of decapod evolution.</title>
        <authorList>
            <person name="Jeong J.-H."/>
            <person name="Song I."/>
            <person name="Kim S."/>
            <person name="Choi T."/>
            <person name="Kim D."/>
            <person name="Ryu S."/>
            <person name="Kim W."/>
        </authorList>
    </citation>
    <scope>NUCLEOTIDE SEQUENCE [LARGE SCALE GENOMIC DNA]</scope>
    <source>
        <tissue evidence="2">Muscle</tissue>
    </source>
</reference>
<evidence type="ECO:0000256" key="1">
    <source>
        <dbReference type="SAM" id="MobiDB-lite"/>
    </source>
</evidence>
<dbReference type="EMBL" id="VSRR010020423">
    <property type="protein sequence ID" value="MPC63116.1"/>
    <property type="molecule type" value="Genomic_DNA"/>
</dbReference>
<evidence type="ECO:0000313" key="2">
    <source>
        <dbReference type="EMBL" id="MPC63116.1"/>
    </source>
</evidence>
<feature type="region of interest" description="Disordered" evidence="1">
    <location>
        <begin position="82"/>
        <end position="132"/>
    </location>
</feature>
<name>A0A5B7GZW0_PORTR</name>
<comment type="caution">
    <text evidence="2">The sequence shown here is derived from an EMBL/GenBank/DDBJ whole genome shotgun (WGS) entry which is preliminary data.</text>
</comment>
<accession>A0A5B7GZW0</accession>
<dbReference type="Proteomes" id="UP000324222">
    <property type="component" value="Unassembled WGS sequence"/>
</dbReference>
<evidence type="ECO:0000313" key="3">
    <source>
        <dbReference type="Proteomes" id="UP000324222"/>
    </source>
</evidence>
<protein>
    <submittedName>
        <fullName evidence="2">Uncharacterized protein</fullName>
    </submittedName>
</protein>